<organism evidence="3">
    <name type="scientific">Hemiselmis andersenii</name>
    <name type="common">Cryptophyte alga</name>
    <dbReference type="NCBI Taxonomy" id="464988"/>
    <lineage>
        <taxon>Eukaryota</taxon>
        <taxon>Cryptophyceae</taxon>
        <taxon>Cryptomonadales</taxon>
        <taxon>Hemiselmidaceae</taxon>
        <taxon>Hemiselmis</taxon>
    </lineage>
</organism>
<dbReference type="PANTHER" id="PTHR31354:SF2">
    <property type="entry name" value="OS01G0793500 PROTEIN"/>
    <property type="match status" value="1"/>
</dbReference>
<feature type="region of interest" description="Disordered" evidence="1">
    <location>
        <begin position="115"/>
        <end position="156"/>
    </location>
</feature>
<dbReference type="EMBL" id="HBFX01008334">
    <property type="protein sequence ID" value="CAD8950506.1"/>
    <property type="molecule type" value="Transcribed_RNA"/>
</dbReference>
<protein>
    <submittedName>
        <fullName evidence="3">Uncharacterized protein</fullName>
    </submittedName>
</protein>
<gene>
    <name evidence="3" type="ORF">HAND00432_LOCUS5025</name>
</gene>
<evidence type="ECO:0000313" key="3">
    <source>
        <dbReference type="EMBL" id="CAD8950506.1"/>
    </source>
</evidence>
<evidence type="ECO:0000256" key="1">
    <source>
        <dbReference type="SAM" id="MobiDB-lite"/>
    </source>
</evidence>
<feature type="signal peptide" evidence="2">
    <location>
        <begin position="1"/>
        <end position="37"/>
    </location>
</feature>
<reference evidence="3" key="1">
    <citation type="submission" date="2021-01" db="EMBL/GenBank/DDBJ databases">
        <authorList>
            <person name="Corre E."/>
            <person name="Pelletier E."/>
            <person name="Niang G."/>
            <person name="Scheremetjew M."/>
            <person name="Finn R."/>
            <person name="Kale V."/>
            <person name="Holt S."/>
            <person name="Cochrane G."/>
            <person name="Meng A."/>
            <person name="Brown T."/>
            <person name="Cohen L."/>
        </authorList>
    </citation>
    <scope>NUCLEOTIDE SEQUENCE</scope>
    <source>
        <strain evidence="3">CCMP644</strain>
    </source>
</reference>
<dbReference type="PANTHER" id="PTHR31354">
    <property type="entry name" value="OS01G0793500 PROTEIN"/>
    <property type="match status" value="1"/>
</dbReference>
<name>A0A6U4L4J3_HEMAN</name>
<feature type="compositionally biased region" description="Low complexity" evidence="1">
    <location>
        <begin position="115"/>
        <end position="130"/>
    </location>
</feature>
<accession>A0A6U4L4J3</accession>
<feature type="chain" id="PRO_5030160333" evidence="2">
    <location>
        <begin position="38"/>
        <end position="647"/>
    </location>
</feature>
<evidence type="ECO:0000256" key="2">
    <source>
        <dbReference type="SAM" id="SignalP"/>
    </source>
</evidence>
<sequence length="647" mass="68725">MSGECHLRRRWRGGEAMVAAMVAALLGVMIVSQGASAVPVNSGSGKGNAWVGLGGLLEVLGMGEGGQDGPGGKPGAGERIRDMMVKVQLAGLEKEYRDGFESLVRAVAEEEEAMALEAARSAPSAGSPPATGHRQAQGRASEPSAPPKNTSGSLPGPYYSFIPEFKGRAVPGNPPTASWSTPCFSGCDASSSPQDAKGATEVSIRCTGAAPTPPGHILPTVCVDTYLVASVTGWKVLRVGKEGVTKLPWGGKGEDMGDLAAYGARVFRFPASLSSAVEAVWQTVELFRGPLSGAGVSKGDADRNAAFLRDYAHCDMSPREHADFPMDEADIQSGDAFGIVRLDGLDPLIMWGTGSRIGHTAAALRSQDGQLYVVESQDHTSYWPVGRVQKTPFNEWVRLASLADYNVAWMPLSRKARDRFNETAAREAFAGWEGLQYGFYNVLWGWIDTPTGNFPWPLHPQLLMVALGILEPLLAKTRKPSFVNAAFGQRLGVSVEELGGLTTRGAYALARKAGVTFEKLITMPERDSWAYPNQTPSGGPGPAMVCNVFVCRLWKAAGLFDPLFDCSEFTPLDTYQLTALAGPGDAAAMPPACRAGNPPGSPLCQFLGKYSMSIPTVGTVEPFAGMREGCPSTPPDYEDRVKAAGWC</sequence>
<dbReference type="AlphaFoldDB" id="A0A6U4L4J3"/>
<proteinExistence type="predicted"/>
<keyword evidence="2" id="KW-0732">Signal</keyword>